<keyword evidence="1" id="KW-0472">Membrane</keyword>
<name>A0A8S5V4P6_9CAUD</name>
<sequence length="80" mass="9389">MLSCFSCHGFHTVRKALFFVRDLARTDIVGYKRIDDILRYALLIRVTLFALGVDFGYCLFHQFCHFFISPLNRVDVELAR</sequence>
<proteinExistence type="predicted"/>
<protein>
    <submittedName>
        <fullName evidence="2">Cytochrome C6</fullName>
    </submittedName>
</protein>
<keyword evidence="1" id="KW-1133">Transmembrane helix</keyword>
<dbReference type="EMBL" id="BK016195">
    <property type="protein sequence ID" value="DAG01587.1"/>
    <property type="molecule type" value="Genomic_DNA"/>
</dbReference>
<feature type="transmembrane region" description="Helical" evidence="1">
    <location>
        <begin position="42"/>
        <end position="68"/>
    </location>
</feature>
<evidence type="ECO:0000313" key="2">
    <source>
        <dbReference type="EMBL" id="DAG01587.1"/>
    </source>
</evidence>
<evidence type="ECO:0000256" key="1">
    <source>
        <dbReference type="SAM" id="Phobius"/>
    </source>
</evidence>
<organism evidence="2">
    <name type="scientific">Myoviridae sp. ctKkB1</name>
    <dbReference type="NCBI Taxonomy" id="2825081"/>
    <lineage>
        <taxon>Viruses</taxon>
        <taxon>Duplodnaviria</taxon>
        <taxon>Heunggongvirae</taxon>
        <taxon>Uroviricota</taxon>
        <taxon>Caudoviricetes</taxon>
    </lineage>
</organism>
<accession>A0A8S5V4P6</accession>
<reference evidence="2" key="1">
    <citation type="journal article" date="2021" name="Proc. Natl. Acad. Sci. U.S.A.">
        <title>A Catalog of Tens of Thousands of Viruses from Human Metagenomes Reveals Hidden Associations with Chronic Diseases.</title>
        <authorList>
            <person name="Tisza M.J."/>
            <person name="Buck C.B."/>
        </authorList>
    </citation>
    <scope>NUCLEOTIDE SEQUENCE</scope>
    <source>
        <strain evidence="2">CtKkB1</strain>
    </source>
</reference>
<keyword evidence="1" id="KW-0812">Transmembrane</keyword>